<organism evidence="1 2">
    <name type="scientific">Streptomyces echinoruber</name>
    <dbReference type="NCBI Taxonomy" id="68898"/>
    <lineage>
        <taxon>Bacteria</taxon>
        <taxon>Bacillati</taxon>
        <taxon>Actinomycetota</taxon>
        <taxon>Actinomycetes</taxon>
        <taxon>Kitasatosporales</taxon>
        <taxon>Streptomycetaceae</taxon>
        <taxon>Streptomyces</taxon>
    </lineage>
</organism>
<evidence type="ECO:0000313" key="1">
    <source>
        <dbReference type="EMBL" id="GHA13115.1"/>
    </source>
</evidence>
<gene>
    <name evidence="1" type="ORF">GCM10010389_60050</name>
</gene>
<proteinExistence type="predicted"/>
<reference evidence="1" key="1">
    <citation type="journal article" date="2014" name="Int. J. Syst. Evol. Microbiol.">
        <title>Complete genome sequence of Corynebacterium casei LMG S-19264T (=DSM 44701T), isolated from a smear-ripened cheese.</title>
        <authorList>
            <consortium name="US DOE Joint Genome Institute (JGI-PGF)"/>
            <person name="Walter F."/>
            <person name="Albersmeier A."/>
            <person name="Kalinowski J."/>
            <person name="Ruckert C."/>
        </authorList>
    </citation>
    <scope>NUCLEOTIDE SEQUENCE</scope>
    <source>
        <strain evidence="1">JCM 5016</strain>
    </source>
</reference>
<dbReference type="EMBL" id="BMWH01000035">
    <property type="protein sequence ID" value="GHA13115.1"/>
    <property type="molecule type" value="Genomic_DNA"/>
</dbReference>
<dbReference type="RefSeq" id="WP_229880153.1">
    <property type="nucleotide sequence ID" value="NZ_BMWH01000035.1"/>
</dbReference>
<name>A0A918RUE4_9ACTN</name>
<dbReference type="Proteomes" id="UP000623010">
    <property type="component" value="Unassembled WGS sequence"/>
</dbReference>
<keyword evidence="2" id="KW-1185">Reference proteome</keyword>
<reference evidence="1" key="2">
    <citation type="submission" date="2020-09" db="EMBL/GenBank/DDBJ databases">
        <authorList>
            <person name="Sun Q."/>
            <person name="Ohkuma M."/>
        </authorList>
    </citation>
    <scope>NUCLEOTIDE SEQUENCE</scope>
    <source>
        <strain evidence="1">JCM 5016</strain>
    </source>
</reference>
<dbReference type="AlphaFoldDB" id="A0A918RUE4"/>
<comment type="caution">
    <text evidence="1">The sequence shown here is derived from an EMBL/GenBank/DDBJ whole genome shotgun (WGS) entry which is preliminary data.</text>
</comment>
<sequence>MTRKTLPRLRLYRTTWPRHALVLADTPRPTCPQCAGDGGTARDYGHPDTGEYDGTAWEPCPCWNENRRWVLLPLPRPRWWRGRNDYRNEPPF</sequence>
<evidence type="ECO:0000313" key="2">
    <source>
        <dbReference type="Proteomes" id="UP000623010"/>
    </source>
</evidence>
<protein>
    <submittedName>
        <fullName evidence="1">Uncharacterized protein</fullName>
    </submittedName>
</protein>
<accession>A0A918RUE4</accession>